<name>A0A0W0TSC6_LEGER</name>
<dbReference type="SUPFAM" id="SSF109604">
    <property type="entry name" value="HD-domain/PDEase-like"/>
    <property type="match status" value="1"/>
</dbReference>
<organism evidence="3 4">
    <name type="scientific">Legionella erythra</name>
    <dbReference type="NCBI Taxonomy" id="448"/>
    <lineage>
        <taxon>Bacteria</taxon>
        <taxon>Pseudomonadati</taxon>
        <taxon>Pseudomonadota</taxon>
        <taxon>Gammaproteobacteria</taxon>
        <taxon>Legionellales</taxon>
        <taxon>Legionellaceae</taxon>
        <taxon>Legionella</taxon>
    </lineage>
</organism>
<dbReference type="EMBL" id="LNYA01000018">
    <property type="protein sequence ID" value="KTC98643.1"/>
    <property type="molecule type" value="Genomic_DNA"/>
</dbReference>
<dbReference type="Gene3D" id="1.10.3210.10">
    <property type="entry name" value="Hypothetical protein af1432"/>
    <property type="match status" value="1"/>
</dbReference>
<evidence type="ECO:0000259" key="1">
    <source>
        <dbReference type="PROSITE" id="PS50883"/>
    </source>
</evidence>
<dbReference type="SMART" id="SM00052">
    <property type="entry name" value="EAL"/>
    <property type="match status" value="1"/>
</dbReference>
<dbReference type="SUPFAM" id="SSF141868">
    <property type="entry name" value="EAL domain-like"/>
    <property type="match status" value="1"/>
</dbReference>
<dbReference type="InterPro" id="IPR014408">
    <property type="entry name" value="dGMP_Pdiesterase_EAL/HD-GYP"/>
</dbReference>
<dbReference type="InterPro" id="IPR035919">
    <property type="entry name" value="EAL_sf"/>
</dbReference>
<dbReference type="Pfam" id="PF08668">
    <property type="entry name" value="HDOD"/>
    <property type="match status" value="1"/>
</dbReference>
<dbReference type="InterPro" id="IPR001633">
    <property type="entry name" value="EAL_dom"/>
</dbReference>
<dbReference type="PANTHER" id="PTHR33525:SF4">
    <property type="entry name" value="CYCLIC DI-GMP PHOSPHODIESTERASE CDGJ"/>
    <property type="match status" value="1"/>
</dbReference>
<evidence type="ECO:0000313" key="3">
    <source>
        <dbReference type="EMBL" id="KTC98643.1"/>
    </source>
</evidence>
<gene>
    <name evidence="3" type="ORF">Lery_0807</name>
</gene>
<feature type="domain" description="HDOD" evidence="2">
    <location>
        <begin position="209"/>
        <end position="400"/>
    </location>
</feature>
<dbReference type="OrthoDB" id="9804751at2"/>
<dbReference type="Pfam" id="PF00563">
    <property type="entry name" value="EAL"/>
    <property type="match status" value="1"/>
</dbReference>
<protein>
    <submittedName>
        <fullName evidence="3">Putative Diguanylate phosphodiesterase (EAL domain)</fullName>
    </submittedName>
</protein>
<reference evidence="3 4" key="1">
    <citation type="submission" date="2015-11" db="EMBL/GenBank/DDBJ databases">
        <title>Genomic analysis of 38 Legionella species identifies large and diverse effector repertoires.</title>
        <authorList>
            <person name="Burstein D."/>
            <person name="Amaro F."/>
            <person name="Zusman T."/>
            <person name="Lifshitz Z."/>
            <person name="Cohen O."/>
            <person name="Gilbert J.A."/>
            <person name="Pupko T."/>
            <person name="Shuman H.A."/>
            <person name="Segal G."/>
        </authorList>
    </citation>
    <scope>NUCLEOTIDE SEQUENCE [LARGE SCALE GENOMIC DNA]</scope>
    <source>
        <strain evidence="3 4">SE-32A-C8</strain>
    </source>
</reference>
<dbReference type="PROSITE" id="PS51833">
    <property type="entry name" value="HDOD"/>
    <property type="match status" value="1"/>
</dbReference>
<dbReference type="RefSeq" id="WP_058525976.1">
    <property type="nucleotide sequence ID" value="NZ_CAAAHY010000008.1"/>
</dbReference>
<sequence length="410" mass="46410">MEPVLGTLFARQEIFNSSGTVCAYELLYRDGDSLQANLSPANSFEGDKATSFVISHLFAHLDLELIIGSYPAYINFTRKHLIEQIPKLLPSNKIVIEILEDTYVDDELIGVVHALAKRGYKFALDDFVYKDELLPLIAIADVIKIDVLNLSEAEVIEQLALLKNLKFKGKLLAEKIETRPHFTRCQELGFHLFQGYFFNRPDLIRGEKISENKTHLLRLLTELHNPDIHMERVEEIILQIPKLSYRILRLANSAALYAGKKIDSLMDAIQQLGLIQIRDWISLLLVSSLDDVAHSVLEQTLIRAKMCQSLARQTGIAPPHQAYTVGMLSTLDAVLNEPMPTLLAKISLSEELNKALLHRKGGIGHILSAVEFYERGEFEKLRDFNFPPDSFISAYLDGIEYSNHVMQLLD</sequence>
<dbReference type="PANTHER" id="PTHR33525">
    <property type="match status" value="1"/>
</dbReference>
<comment type="caution">
    <text evidence="3">The sequence shown here is derived from an EMBL/GenBank/DDBJ whole genome shotgun (WGS) entry which is preliminary data.</text>
</comment>
<keyword evidence="4" id="KW-1185">Reference proteome</keyword>
<dbReference type="STRING" id="448.Lery_0807"/>
<dbReference type="PROSITE" id="PS50883">
    <property type="entry name" value="EAL"/>
    <property type="match status" value="1"/>
</dbReference>
<dbReference type="Gene3D" id="3.20.20.450">
    <property type="entry name" value="EAL domain"/>
    <property type="match status" value="1"/>
</dbReference>
<feature type="domain" description="EAL" evidence="1">
    <location>
        <begin position="1"/>
        <end position="215"/>
    </location>
</feature>
<proteinExistence type="predicted"/>
<evidence type="ECO:0000259" key="2">
    <source>
        <dbReference type="PROSITE" id="PS51833"/>
    </source>
</evidence>
<dbReference type="PIRSF" id="PIRSF003180">
    <property type="entry name" value="DiGMPpdiest_YuxH"/>
    <property type="match status" value="1"/>
</dbReference>
<dbReference type="InterPro" id="IPR013976">
    <property type="entry name" value="HDOD"/>
</dbReference>
<dbReference type="Proteomes" id="UP000054773">
    <property type="component" value="Unassembled WGS sequence"/>
</dbReference>
<accession>A0A0W0TSC6</accession>
<dbReference type="AlphaFoldDB" id="A0A0W0TSC6"/>
<evidence type="ECO:0000313" key="4">
    <source>
        <dbReference type="Proteomes" id="UP000054773"/>
    </source>
</evidence>
<dbReference type="InterPro" id="IPR052340">
    <property type="entry name" value="RNase_Y/CdgJ"/>
</dbReference>
<dbReference type="PATRIC" id="fig|448.7.peg.844"/>